<evidence type="ECO:0008006" key="3">
    <source>
        <dbReference type="Google" id="ProtNLM"/>
    </source>
</evidence>
<name>A0ABW8DUH7_9PSED</name>
<dbReference type="SUPFAM" id="SSF55831">
    <property type="entry name" value="Thymidylate synthase/dCMP hydroxymethylase"/>
    <property type="match status" value="1"/>
</dbReference>
<dbReference type="Proteomes" id="UP001617296">
    <property type="component" value="Unassembled WGS sequence"/>
</dbReference>
<dbReference type="RefSeq" id="WP_401233989.1">
    <property type="nucleotide sequence ID" value="NZ_JBIUVY010000065.1"/>
</dbReference>
<dbReference type="EMBL" id="JBIUVY010000065">
    <property type="protein sequence ID" value="MFJ2289526.1"/>
    <property type="molecule type" value="Genomic_DNA"/>
</dbReference>
<reference evidence="1 2" key="1">
    <citation type="submission" date="2024-10" db="EMBL/GenBank/DDBJ databases">
        <title>The Natural Products Discovery Center: Release of the First 8490 Sequenced Strains for Exploring Actinobacteria Biosynthetic Diversity.</title>
        <authorList>
            <person name="Kalkreuter E."/>
            <person name="Kautsar S.A."/>
            <person name="Yang D."/>
            <person name="Bader C.D."/>
            <person name="Teijaro C.N."/>
            <person name="Fluegel L."/>
            <person name="Davis C.M."/>
            <person name="Simpson J.R."/>
            <person name="Lauterbach L."/>
            <person name="Steele A.D."/>
            <person name="Gui C."/>
            <person name="Meng S."/>
            <person name="Li G."/>
            <person name="Viehrig K."/>
            <person name="Ye F."/>
            <person name="Su P."/>
            <person name="Kiefer A.F."/>
            <person name="Nichols A."/>
            <person name="Cepeda A.J."/>
            <person name="Yan W."/>
            <person name="Fan B."/>
            <person name="Jiang Y."/>
            <person name="Adhikari A."/>
            <person name="Zheng C.-J."/>
            <person name="Schuster L."/>
            <person name="Cowan T.M."/>
            <person name="Smanski M.J."/>
            <person name="Chevrette M.G."/>
            <person name="De Carvalho L.P.S."/>
            <person name="Shen B."/>
        </authorList>
    </citation>
    <scope>NUCLEOTIDE SEQUENCE [LARGE SCALE GENOMIC DNA]</scope>
    <source>
        <strain evidence="1 2">NPDC087689</strain>
    </source>
</reference>
<dbReference type="Gene3D" id="3.30.572.10">
    <property type="entry name" value="Thymidylate synthase/dCMP hydroxymethylase domain"/>
    <property type="match status" value="1"/>
</dbReference>
<accession>A0ABW8DUH7</accession>
<protein>
    <recommendedName>
        <fullName evidence="3">Thymidylate synthase</fullName>
    </recommendedName>
</protein>
<evidence type="ECO:0000313" key="2">
    <source>
        <dbReference type="Proteomes" id="UP001617296"/>
    </source>
</evidence>
<keyword evidence="2" id="KW-1185">Reference proteome</keyword>
<gene>
    <name evidence="1" type="ORF">ACIOUF_24755</name>
</gene>
<comment type="caution">
    <text evidence="1">The sequence shown here is derived from an EMBL/GenBank/DDBJ whole genome shotgun (WGS) entry which is preliminary data.</text>
</comment>
<organism evidence="1 2">
    <name type="scientific">Pseudomonas iridis</name>
    <dbReference type="NCBI Taxonomy" id="2710587"/>
    <lineage>
        <taxon>Bacteria</taxon>
        <taxon>Pseudomonadati</taxon>
        <taxon>Pseudomonadota</taxon>
        <taxon>Gammaproteobacteria</taxon>
        <taxon>Pseudomonadales</taxon>
        <taxon>Pseudomonadaceae</taxon>
        <taxon>Pseudomonas</taxon>
    </lineage>
</organism>
<dbReference type="InterPro" id="IPR036926">
    <property type="entry name" value="Thymidate_synth/dCMP_Mease_sf"/>
</dbReference>
<sequence length="267" mass="29291">MAVLIQADHAVGAWLKAARHLVKCPKYTDRNLILEMKNAGGLNAGDRHIISTVDAALRLGTPGLSIDTVAGTIFPNGLYKRDGHPDFYGKYIDIMSRAKKRGTWGTYALRMIRRVSRDGKSTYNPLEEIVRKLKKAKDGRCYQAVYELGVVDPEYDIADSPEGFGCELPLYDPAIDKKKPLNMPCLSHLSFKVTAGKLDLTAVYRSHWYGQRALGNLIGLSNLLKFVGKESGFECGVLTCIATHALLDMKSLGGAKATKAMLAAFPD</sequence>
<evidence type="ECO:0000313" key="1">
    <source>
        <dbReference type="EMBL" id="MFJ2289526.1"/>
    </source>
</evidence>
<proteinExistence type="predicted"/>